<evidence type="ECO:0008006" key="4">
    <source>
        <dbReference type="Google" id="ProtNLM"/>
    </source>
</evidence>
<feature type="transmembrane region" description="Helical" evidence="1">
    <location>
        <begin position="54"/>
        <end position="75"/>
    </location>
</feature>
<accession>A0A0G1SII5</accession>
<feature type="transmembrane region" description="Helical" evidence="1">
    <location>
        <begin position="220"/>
        <end position="253"/>
    </location>
</feature>
<evidence type="ECO:0000256" key="1">
    <source>
        <dbReference type="SAM" id="Phobius"/>
    </source>
</evidence>
<dbReference type="AlphaFoldDB" id="A0A0G1SII5"/>
<feature type="transmembrane region" description="Helical" evidence="1">
    <location>
        <begin position="444"/>
        <end position="461"/>
    </location>
</feature>
<gene>
    <name evidence="2" type="ORF">UX47_C0006G0086</name>
</gene>
<feature type="transmembrane region" description="Helical" evidence="1">
    <location>
        <begin position="322"/>
        <end position="342"/>
    </location>
</feature>
<comment type="caution">
    <text evidence="2">The sequence shown here is derived from an EMBL/GenBank/DDBJ whole genome shotgun (WGS) entry which is preliminary data.</text>
</comment>
<keyword evidence="1" id="KW-0472">Membrane</keyword>
<feature type="transmembrane region" description="Helical" evidence="1">
    <location>
        <begin position="145"/>
        <end position="167"/>
    </location>
</feature>
<keyword evidence="1" id="KW-0812">Transmembrane</keyword>
<evidence type="ECO:0000313" key="3">
    <source>
        <dbReference type="Proteomes" id="UP000034794"/>
    </source>
</evidence>
<name>A0A0G1SII5_9BACT</name>
<feature type="transmembrane region" description="Helical" evidence="1">
    <location>
        <begin position="173"/>
        <end position="191"/>
    </location>
</feature>
<evidence type="ECO:0000313" key="2">
    <source>
        <dbReference type="EMBL" id="KKU33115.1"/>
    </source>
</evidence>
<reference evidence="2 3" key="1">
    <citation type="journal article" date="2015" name="Nature">
        <title>rRNA introns, odd ribosomes, and small enigmatic genomes across a large radiation of phyla.</title>
        <authorList>
            <person name="Brown C.T."/>
            <person name="Hug L.A."/>
            <person name="Thomas B.C."/>
            <person name="Sharon I."/>
            <person name="Castelle C.J."/>
            <person name="Singh A."/>
            <person name="Wilkins M.J."/>
            <person name="Williams K.H."/>
            <person name="Banfield J.F."/>
        </authorList>
    </citation>
    <scope>NUCLEOTIDE SEQUENCE [LARGE SCALE GENOMIC DNA]</scope>
</reference>
<protein>
    <recommendedName>
        <fullName evidence="4">Glycosyltransferase RgtA/B/C/D-like domain-containing protein</fullName>
    </recommendedName>
</protein>
<keyword evidence="1" id="KW-1133">Transmembrane helix</keyword>
<feature type="transmembrane region" description="Helical" evidence="1">
    <location>
        <begin position="386"/>
        <end position="407"/>
    </location>
</feature>
<sequence>MAIDSTSTILNYSLYAGVSSDFTGFRFPSAFISPAHASGPSLEMYYILLAMKRWLTIIFLSILSLLFIYPSAFIYPKDTLPDTNDTRLIAYIIGQVQNNILEHKPLHFGTFFAPDKNTLAYSDLFLTSAIVTLPARFFTDHPIVIFNLTLTLNFILTIISSYLLFSYFFKDHWITTLTVILFNFSGFHLSYLPHLQIFSLWPLCLSVYFATRYLQENRSIYLPLFFLTVTAQIAESIFPVYLIFFTCTILAIGHMSKRYLKNVTGVAEVLVKKFTIYSLLFIPLWIFLLLPYYQLHTSLPEATRPIRDAAHFSLGLDQIFTFYHSGTIILIFFTSLFISKILGSAGELVKKQNAAEVPAKSRAERIRTGNPGTEVEHSFLRSSKRFVFDIWWIVFFFSFIMSLGPVLKIFGQNLRIFGFPIPLPYTLFYYLFPGFTGFRTPSRFIVLALLSAVVIIGFQLKPFFGKLKTKTKLILILLVLSLLFVEADLPLKSYPVNINMHPVYQEVTRLPIDAVILELPIKLWNMPDHEIESVRSLYTLFHKHRRFGGFSGFATNRWIQMVQEINAYGLTLQIVEALSSFGVTHIIQNNTLSDLKSDI</sequence>
<dbReference type="Proteomes" id="UP000034794">
    <property type="component" value="Unassembled WGS sequence"/>
</dbReference>
<feature type="transmembrane region" description="Helical" evidence="1">
    <location>
        <begin position="413"/>
        <end position="432"/>
    </location>
</feature>
<organism evidence="2 3">
    <name type="scientific">Candidatus Collierbacteria bacterium GW2011_GWA2_46_26</name>
    <dbReference type="NCBI Taxonomy" id="1618381"/>
    <lineage>
        <taxon>Bacteria</taxon>
        <taxon>Candidatus Collieribacteriota</taxon>
    </lineage>
</organism>
<feature type="transmembrane region" description="Helical" evidence="1">
    <location>
        <begin position="274"/>
        <end position="293"/>
    </location>
</feature>
<dbReference type="EMBL" id="LCMI01000006">
    <property type="protein sequence ID" value="KKU33115.1"/>
    <property type="molecule type" value="Genomic_DNA"/>
</dbReference>
<proteinExistence type="predicted"/>